<dbReference type="GO" id="GO:0006412">
    <property type="term" value="P:translation"/>
    <property type="evidence" value="ECO:0007669"/>
    <property type="project" value="InterPro"/>
</dbReference>
<evidence type="ECO:0000256" key="4">
    <source>
        <dbReference type="ARBA" id="ARBA00023004"/>
    </source>
</evidence>
<protein>
    <submittedName>
        <fullName evidence="8">Mitochondrial small ribosomal subunit Rsm22 family member protein</fullName>
    </submittedName>
</protein>
<accession>L0AZH0</accession>
<gene>
    <name evidence="8" type="ORF">BEWA_032340</name>
</gene>
<dbReference type="Pfam" id="PF09243">
    <property type="entry name" value="Rsm22"/>
    <property type="match status" value="1"/>
</dbReference>
<keyword evidence="9" id="KW-1185">Reference proteome</keyword>
<dbReference type="PANTHER" id="PTHR13184">
    <property type="entry name" value="37S RIBOSOMAL PROTEIN S22"/>
    <property type="match status" value="1"/>
</dbReference>
<keyword evidence="2" id="KW-0479">Metal-binding</keyword>
<dbReference type="GO" id="GO:0008168">
    <property type="term" value="F:methyltransferase activity"/>
    <property type="evidence" value="ECO:0007669"/>
    <property type="project" value="InterPro"/>
</dbReference>
<dbReference type="KEGG" id="beq:BEWA_032340"/>
<evidence type="ECO:0000256" key="2">
    <source>
        <dbReference type="ARBA" id="ARBA00022723"/>
    </source>
</evidence>
<dbReference type="AlphaFoldDB" id="L0AZH0"/>
<dbReference type="InterPro" id="IPR052571">
    <property type="entry name" value="Mt_RNA_Methyltransferase"/>
</dbReference>
<keyword evidence="6" id="KW-0496">Mitochondrion</keyword>
<dbReference type="eggNOG" id="KOG2539">
    <property type="taxonomic scope" value="Eukaryota"/>
</dbReference>
<keyword evidence="5" id="KW-0411">Iron-sulfur</keyword>
<dbReference type="GO" id="GO:0005763">
    <property type="term" value="C:mitochondrial small ribosomal subunit"/>
    <property type="evidence" value="ECO:0007669"/>
    <property type="project" value="TreeGrafter"/>
</dbReference>
<dbReference type="RefSeq" id="XP_004830047.1">
    <property type="nucleotide sequence ID" value="XM_004829990.1"/>
</dbReference>
<dbReference type="InterPro" id="IPR015324">
    <property type="entry name" value="Ribosomal_Rsm22-like"/>
</dbReference>
<organism evidence="8 9">
    <name type="scientific">Theileria equi strain WA</name>
    <dbReference type="NCBI Taxonomy" id="1537102"/>
    <lineage>
        <taxon>Eukaryota</taxon>
        <taxon>Sar</taxon>
        <taxon>Alveolata</taxon>
        <taxon>Apicomplexa</taxon>
        <taxon>Aconoidasida</taxon>
        <taxon>Piroplasmida</taxon>
        <taxon>Theileriidae</taxon>
        <taxon>Theileria</taxon>
    </lineage>
</organism>
<dbReference type="GO" id="GO:0051536">
    <property type="term" value="F:iron-sulfur cluster binding"/>
    <property type="evidence" value="ECO:0007669"/>
    <property type="project" value="UniProtKB-KW"/>
</dbReference>
<keyword evidence="4" id="KW-0408">Iron</keyword>
<evidence type="ECO:0000256" key="3">
    <source>
        <dbReference type="ARBA" id="ARBA00022946"/>
    </source>
</evidence>
<name>L0AZH0_THEEQ</name>
<dbReference type="SUPFAM" id="SSF53335">
    <property type="entry name" value="S-adenosyl-L-methionine-dependent methyltransferases"/>
    <property type="match status" value="1"/>
</dbReference>
<keyword evidence="3" id="KW-0809">Transit peptide</keyword>
<evidence type="ECO:0000313" key="9">
    <source>
        <dbReference type="Proteomes" id="UP000031512"/>
    </source>
</evidence>
<dbReference type="Proteomes" id="UP000031512">
    <property type="component" value="Chromosome 1"/>
</dbReference>
<dbReference type="GO" id="GO:0003735">
    <property type="term" value="F:structural constituent of ribosome"/>
    <property type="evidence" value="ECO:0007669"/>
    <property type="project" value="TreeGrafter"/>
</dbReference>
<dbReference type="OrthoDB" id="421327at2759"/>
<evidence type="ECO:0000256" key="1">
    <source>
        <dbReference type="ARBA" id="ARBA00004173"/>
    </source>
</evidence>
<reference evidence="8 9" key="1">
    <citation type="journal article" date="2012" name="BMC Genomics">
        <title>Comparative genomic analysis and phylogenetic position of Theileria equi.</title>
        <authorList>
            <person name="Kappmeyer L.S."/>
            <person name="Thiagarajan M."/>
            <person name="Herndon D.R."/>
            <person name="Ramsay J.D."/>
            <person name="Caler E."/>
            <person name="Djikeng A."/>
            <person name="Gillespie J.J."/>
            <person name="Lau A.O."/>
            <person name="Roalson E.H."/>
            <person name="Silva J.C."/>
            <person name="Silva M.G."/>
            <person name="Suarez C.E."/>
            <person name="Ueti M.W."/>
            <person name="Nene V.M."/>
            <person name="Mealey R.H."/>
            <person name="Knowles D.P."/>
            <person name="Brayton K.A."/>
        </authorList>
    </citation>
    <scope>NUCLEOTIDE SEQUENCE [LARGE SCALE GENOMIC DNA]</scope>
    <source>
        <strain evidence="8 9">WA</strain>
    </source>
</reference>
<dbReference type="PANTHER" id="PTHR13184:SF5">
    <property type="entry name" value="METHYLTRANSFERASE-LIKE PROTEIN 17, MITOCHONDRIAL"/>
    <property type="match status" value="1"/>
</dbReference>
<evidence type="ECO:0000256" key="7">
    <source>
        <dbReference type="ARBA" id="ARBA00045681"/>
    </source>
</evidence>
<sequence>MLKTSSLVESASHSQPALTSAHPFQCTGRAHFGFCFDRIPAYKPSKEDQHHELDDVSKTSIKTLPFPEDVKDKLFELVKTTTRKKDIDNIGAYISKRLAARACAELPRILPSVLLDRESESQPFDEQKYSSNPKFREFVNLYKNRFGSNEQAQIELSEAEDARHKNAQISFSPQIAVAYTAHTYFGHYAVLLRIFSEIKKRVPDAKTGKWLFYNAGPGSAIVYVVGTLQSVFRAANTIWDLNSSTDVLIVEGSENLSKVCQHLTPEIKNIRYQYEVYESTELFDVVVLPYCMTNIGGTQSRSLLVKNLWNRLNIGGMMVIVEPGTPTGFRIIHSLREMFISQLKKGNFHFVAPCPHEGICPMALTGRDWCHFSQRIFKIPHYIYKKGAKSKAIEDEKFSYIVVRKSSGPRDTFDDENHAKTTAEKSYFWPRIVLPPLKLGRRVLIDVCSAPHNFKRLIVPKNSPESGGYKHARDAIWGDLWRFTQREEKPIARGYTSDNVKEYLLNKEEREVGRKTPKKVNEKLEKQIEEEMIRNYSS</sequence>
<comment type="subcellular location">
    <subcellularLocation>
        <location evidence="1">Mitochondrion</location>
    </subcellularLocation>
</comment>
<dbReference type="EMBL" id="CP001669">
    <property type="protein sequence ID" value="AFZ80381.1"/>
    <property type="molecule type" value="Genomic_DNA"/>
</dbReference>
<proteinExistence type="predicted"/>
<evidence type="ECO:0000256" key="5">
    <source>
        <dbReference type="ARBA" id="ARBA00023014"/>
    </source>
</evidence>
<dbReference type="VEuPathDB" id="PiroplasmaDB:BEWA_032340"/>
<dbReference type="GO" id="GO:0046872">
    <property type="term" value="F:metal ion binding"/>
    <property type="evidence" value="ECO:0007669"/>
    <property type="project" value="UniProtKB-KW"/>
</dbReference>
<comment type="function">
    <text evidence="7">Mitochondrial ribosome (mitoribosome) assembly factor. Binds at the interface of the head and body domains of the mitochondrial small ribosomal subunit (mt-SSU), occluding the mRNA channel and preventing compaction of the head domain towards the body. Probable inactive methyltransferase: retains the characteristic folding and ability to bind S-adenosyl-L-methionine, but it probably lost its methyltransferase activity.</text>
</comment>
<evidence type="ECO:0000256" key="6">
    <source>
        <dbReference type="ARBA" id="ARBA00023128"/>
    </source>
</evidence>
<dbReference type="InterPro" id="IPR029063">
    <property type="entry name" value="SAM-dependent_MTases_sf"/>
</dbReference>
<evidence type="ECO:0000313" key="8">
    <source>
        <dbReference type="EMBL" id="AFZ80381.1"/>
    </source>
</evidence>
<dbReference type="STRING" id="1537102.L0AZH0"/>
<dbReference type="GeneID" id="15803404"/>